<dbReference type="InterPro" id="IPR051044">
    <property type="entry name" value="MAG_DAG_Lipase"/>
</dbReference>
<dbReference type="InterPro" id="IPR000073">
    <property type="entry name" value="AB_hydrolase_1"/>
</dbReference>
<dbReference type="PRINTS" id="PR00111">
    <property type="entry name" value="ABHYDROLASE"/>
</dbReference>
<name>A0A8C1T1D1_CYPCA</name>
<dbReference type="Proteomes" id="UP000694700">
    <property type="component" value="Unplaced"/>
</dbReference>
<evidence type="ECO:0000313" key="2">
    <source>
        <dbReference type="Ensembl" id="ENSCCRP00015015196.1"/>
    </source>
</evidence>
<reference evidence="2" key="1">
    <citation type="submission" date="2025-08" db="UniProtKB">
        <authorList>
            <consortium name="Ensembl"/>
        </authorList>
    </citation>
    <scope>IDENTIFICATION</scope>
</reference>
<dbReference type="InterPro" id="IPR029058">
    <property type="entry name" value="AB_hydrolase_fold"/>
</dbReference>
<proteinExistence type="predicted"/>
<organism evidence="2 3">
    <name type="scientific">Cyprinus carpio</name>
    <name type="common">Common carp</name>
    <dbReference type="NCBI Taxonomy" id="7962"/>
    <lineage>
        <taxon>Eukaryota</taxon>
        <taxon>Metazoa</taxon>
        <taxon>Chordata</taxon>
        <taxon>Craniata</taxon>
        <taxon>Vertebrata</taxon>
        <taxon>Euteleostomi</taxon>
        <taxon>Actinopterygii</taxon>
        <taxon>Neopterygii</taxon>
        <taxon>Teleostei</taxon>
        <taxon>Ostariophysi</taxon>
        <taxon>Cypriniformes</taxon>
        <taxon>Cyprinidae</taxon>
        <taxon>Cyprininae</taxon>
        <taxon>Cyprinus</taxon>
    </lineage>
</organism>
<dbReference type="FunFam" id="3.40.50.1820:FF:000117">
    <property type="entry name" value="Monoglyceride lipase, putative"/>
    <property type="match status" value="1"/>
</dbReference>
<dbReference type="Ensembl" id="ENSCCRT00015015738.1">
    <property type="protein sequence ID" value="ENSCCRP00015015196.1"/>
    <property type="gene ID" value="ENSCCRG00015006808.1"/>
</dbReference>
<evidence type="ECO:0000313" key="3">
    <source>
        <dbReference type="Proteomes" id="UP000694700"/>
    </source>
</evidence>
<dbReference type="InterPro" id="IPR022742">
    <property type="entry name" value="Hydrolase_4"/>
</dbReference>
<protein>
    <submittedName>
        <fullName evidence="2">Monoglyceride lipase-like</fullName>
    </submittedName>
</protein>
<dbReference type="Gene3D" id="3.40.50.1820">
    <property type="entry name" value="alpha/beta hydrolase"/>
    <property type="match status" value="1"/>
</dbReference>
<dbReference type="PANTHER" id="PTHR11614">
    <property type="entry name" value="PHOSPHOLIPASE-RELATED"/>
    <property type="match status" value="1"/>
</dbReference>
<accession>A0A8C1T1D1</accession>
<dbReference type="AlphaFoldDB" id="A0A8C1T1D1"/>
<dbReference type="SUPFAM" id="SSF53474">
    <property type="entry name" value="alpha/beta-Hydrolases"/>
    <property type="match status" value="1"/>
</dbReference>
<evidence type="ECO:0000259" key="1">
    <source>
        <dbReference type="Pfam" id="PF12146"/>
    </source>
</evidence>
<sequence>MNEIPGMHTMLATCLLVAAVSFWYSSELLTTLRLFISVSALCGDMPEPEGNRLSPQGVPYTDLPHIVNVDGLHLFCRYWEPDSQPKALVFVAHGAGEHCGGYADIAHSLTQHGILVFAHDHVGHGQSEGERMAIKNFQIYIRDVLQHIDIMKGQYPNLPVFIIGHSMGGGISILTTCERPQDFAGVVLIAPMVQMNAESATPFKVFLAKILNRLTPNLSLGSIESKWISRDPKQVEAYDTDKLNYHGGLRVSFGVQLMDAAARIKRELPNITWPFFILHGDADKLCDIGGSHLMYNETKSSDKKLKVNQTCINMGQKMQKLAFCHHLLNPKLYDFLLFWNTKEYILKNVSVFVFFSGPCNENH</sequence>
<feature type="domain" description="Serine aminopeptidase S33" evidence="1">
    <location>
        <begin position="84"/>
        <end position="309"/>
    </location>
</feature>
<dbReference type="Pfam" id="PF12146">
    <property type="entry name" value="Hydrolase_4"/>
    <property type="match status" value="1"/>
</dbReference>